<evidence type="ECO:0000313" key="3">
    <source>
        <dbReference type="EMBL" id="KAF8714691.1"/>
    </source>
</evidence>
<dbReference type="Proteomes" id="UP000602905">
    <property type="component" value="Unassembled WGS sequence"/>
</dbReference>
<dbReference type="AlphaFoldDB" id="A0A8H7HZK5"/>
<accession>A0A8H7HZK5</accession>
<dbReference type="GO" id="GO:0016616">
    <property type="term" value="F:oxidoreductase activity, acting on the CH-OH group of donors, NAD or NADP as acceptor"/>
    <property type="evidence" value="ECO:0007669"/>
    <property type="project" value="UniProtKB-ARBA"/>
</dbReference>
<comment type="caution">
    <text evidence="3">The sequence shown here is derived from an EMBL/GenBank/DDBJ whole genome shotgun (WGS) entry which is preliminary data.</text>
</comment>
<proteinExistence type="inferred from homology"/>
<dbReference type="SUPFAM" id="SSF51735">
    <property type="entry name" value="NAD(P)-binding Rossmann-fold domains"/>
    <property type="match status" value="1"/>
</dbReference>
<reference evidence="3" key="1">
    <citation type="submission" date="2020-09" db="EMBL/GenBank/DDBJ databases">
        <title>Comparative genome analyses of four rice-infecting Rhizoctonia solani isolates reveal extensive enrichment of homogalacturonan modification genes.</title>
        <authorList>
            <person name="Lee D.-Y."/>
            <person name="Jeon J."/>
            <person name="Kim K.-T."/>
            <person name="Cheong K."/>
            <person name="Song H."/>
            <person name="Choi G."/>
            <person name="Ko J."/>
            <person name="Opiyo S.O."/>
            <person name="Zuo S."/>
            <person name="Madhav S."/>
            <person name="Lee Y.-H."/>
            <person name="Wang G.-L."/>
        </authorList>
    </citation>
    <scope>NUCLEOTIDE SEQUENCE</scope>
    <source>
        <strain evidence="3">AG1-IA WGL</strain>
    </source>
</reference>
<dbReference type="InterPro" id="IPR036291">
    <property type="entry name" value="NAD(P)-bd_dom_sf"/>
</dbReference>
<evidence type="ECO:0000256" key="1">
    <source>
        <dbReference type="ARBA" id="ARBA00006484"/>
    </source>
</evidence>
<dbReference type="Pfam" id="PF00106">
    <property type="entry name" value="adh_short"/>
    <property type="match status" value="1"/>
</dbReference>
<dbReference type="OrthoDB" id="1669814at2759"/>
<dbReference type="EMBL" id="JACYCD010000009">
    <property type="protein sequence ID" value="KAF8714691.1"/>
    <property type="molecule type" value="Genomic_DNA"/>
</dbReference>
<gene>
    <name evidence="3" type="ORF">RHS03_00174</name>
</gene>
<protein>
    <submittedName>
        <fullName evidence="3">NAD-binding protein</fullName>
    </submittedName>
</protein>
<dbReference type="Gene3D" id="3.40.50.720">
    <property type="entry name" value="NAD(P)-binding Rossmann-like Domain"/>
    <property type="match status" value="1"/>
</dbReference>
<dbReference type="GO" id="GO:0050664">
    <property type="term" value="F:oxidoreductase activity, acting on NAD(P)H, oxygen as acceptor"/>
    <property type="evidence" value="ECO:0007669"/>
    <property type="project" value="TreeGrafter"/>
</dbReference>
<feature type="non-terminal residue" evidence="3">
    <location>
        <position position="1"/>
    </location>
</feature>
<comment type="similarity">
    <text evidence="1">Belongs to the short-chain dehydrogenases/reductases (SDR) family.</text>
</comment>
<organism evidence="3 4">
    <name type="scientific">Rhizoctonia solani</name>
    <dbReference type="NCBI Taxonomy" id="456999"/>
    <lineage>
        <taxon>Eukaryota</taxon>
        <taxon>Fungi</taxon>
        <taxon>Dikarya</taxon>
        <taxon>Basidiomycota</taxon>
        <taxon>Agaricomycotina</taxon>
        <taxon>Agaricomycetes</taxon>
        <taxon>Cantharellales</taxon>
        <taxon>Ceratobasidiaceae</taxon>
        <taxon>Rhizoctonia</taxon>
    </lineage>
</organism>
<name>A0A8H7HZK5_9AGAM</name>
<dbReference type="PRINTS" id="PR00081">
    <property type="entry name" value="GDHRDH"/>
</dbReference>
<sequence length="203" mass="21694">MSAPAPILSMFSLTGRVGIVTGGNRGLGLEMARALAEADAARIYVFDLPEAPGPEFVTISESFKGKFEYICGDVTEQQTMWQKVQKIAEKEGRLDFCVAAAGIALAESCLEFKAEDFEKTMNVNCNGVFYTAQACARQMVKFGTEGSIVLIASIAGSIGLQASSKQIHRVKKRNQHILDLGYANHSLPSKQGGGSCDGTNYGG</sequence>
<evidence type="ECO:0000256" key="2">
    <source>
        <dbReference type="ARBA" id="ARBA00023002"/>
    </source>
</evidence>
<evidence type="ECO:0000313" key="4">
    <source>
        <dbReference type="Proteomes" id="UP000602905"/>
    </source>
</evidence>
<dbReference type="PANTHER" id="PTHR43008">
    <property type="entry name" value="BENZIL REDUCTASE"/>
    <property type="match status" value="1"/>
</dbReference>
<keyword evidence="2" id="KW-0560">Oxidoreductase</keyword>
<dbReference type="InterPro" id="IPR002347">
    <property type="entry name" value="SDR_fam"/>
</dbReference>
<dbReference type="PANTHER" id="PTHR43008:SF4">
    <property type="entry name" value="CHAIN DEHYDROGENASE, PUTATIVE (AFU_ORTHOLOGUE AFUA_4G08710)-RELATED"/>
    <property type="match status" value="1"/>
</dbReference>